<protein>
    <recommendedName>
        <fullName evidence="9">Protein kinase domain-containing protein</fullName>
    </recommendedName>
</protein>
<dbReference type="InterPro" id="IPR008271">
    <property type="entry name" value="Ser/Thr_kinase_AS"/>
</dbReference>
<dbReference type="GO" id="GO:0005935">
    <property type="term" value="C:cellular bud neck"/>
    <property type="evidence" value="ECO:0007669"/>
    <property type="project" value="EnsemblFungi"/>
</dbReference>
<keyword evidence="2" id="KW-0723">Serine/threonine-protein kinase</keyword>
<dbReference type="GO" id="GO:0003779">
    <property type="term" value="F:actin binding"/>
    <property type="evidence" value="ECO:0007669"/>
    <property type="project" value="EnsemblFungi"/>
</dbReference>
<dbReference type="OrthoDB" id="1043025at2759"/>
<dbReference type="InterPro" id="IPR017240">
    <property type="entry name" value="MAPKKK_Ssk2/Ssk22"/>
</dbReference>
<feature type="compositionally biased region" description="Polar residues" evidence="8">
    <location>
        <begin position="69"/>
        <end position="89"/>
    </location>
</feature>
<feature type="region of interest" description="Disordered" evidence="8">
    <location>
        <begin position="59"/>
        <end position="166"/>
    </location>
</feature>
<dbReference type="InParanoid" id="H2AXC9"/>
<dbReference type="GO" id="GO:0005934">
    <property type="term" value="C:cellular bud tip"/>
    <property type="evidence" value="ECO:0007669"/>
    <property type="project" value="EnsemblFungi"/>
</dbReference>
<feature type="binding site" evidence="7">
    <location>
        <position position="1297"/>
    </location>
    <ligand>
        <name>ATP</name>
        <dbReference type="ChEBI" id="CHEBI:30616"/>
    </ligand>
</feature>
<dbReference type="InterPro" id="IPR017441">
    <property type="entry name" value="Protein_kinase_ATP_BS"/>
</dbReference>
<feature type="compositionally biased region" description="Polar residues" evidence="8">
    <location>
        <begin position="197"/>
        <end position="220"/>
    </location>
</feature>
<dbReference type="GO" id="GO:0038066">
    <property type="term" value="P:p38MAPK cascade"/>
    <property type="evidence" value="ECO:0007669"/>
    <property type="project" value="EnsemblFungi"/>
</dbReference>
<evidence type="ECO:0000256" key="4">
    <source>
        <dbReference type="ARBA" id="ARBA00022741"/>
    </source>
</evidence>
<dbReference type="Proteomes" id="UP000005220">
    <property type="component" value="Chromosome 6"/>
</dbReference>
<dbReference type="STRING" id="1071382.H2AXC9"/>
<dbReference type="GO" id="GO:0005524">
    <property type="term" value="F:ATP binding"/>
    <property type="evidence" value="ECO:0007669"/>
    <property type="project" value="UniProtKB-UniRule"/>
</dbReference>
<evidence type="ECO:0000313" key="11">
    <source>
        <dbReference type="Proteomes" id="UP000005220"/>
    </source>
</evidence>
<dbReference type="HOGENOM" id="CLU_001999_2_0_1"/>
<dbReference type="Gene3D" id="1.10.510.10">
    <property type="entry name" value="Transferase(Phosphotransferase) domain 1"/>
    <property type="match status" value="1"/>
</dbReference>
<keyword evidence="6 7" id="KW-0067">ATP-binding</keyword>
<feature type="compositionally biased region" description="Basic and acidic residues" evidence="8">
    <location>
        <begin position="1582"/>
        <end position="1594"/>
    </location>
</feature>
<dbReference type="InterPro" id="IPR011009">
    <property type="entry name" value="Kinase-like_dom_sf"/>
</dbReference>
<evidence type="ECO:0000256" key="7">
    <source>
        <dbReference type="PROSITE-ProRule" id="PRU10141"/>
    </source>
</evidence>
<evidence type="ECO:0000256" key="5">
    <source>
        <dbReference type="ARBA" id="ARBA00022777"/>
    </source>
</evidence>
<feature type="region of interest" description="Disordered" evidence="8">
    <location>
        <begin position="1"/>
        <end position="41"/>
    </location>
</feature>
<feature type="compositionally biased region" description="Low complexity" evidence="8">
    <location>
        <begin position="17"/>
        <end position="30"/>
    </location>
</feature>
<comment type="similarity">
    <text evidence="1">Belongs to the protein kinase superfamily. STE Ser/Thr protein kinase family. MAP kinase kinase kinase subfamily.</text>
</comment>
<dbReference type="EMBL" id="HE650826">
    <property type="protein sequence ID" value="CCF59029.1"/>
    <property type="molecule type" value="Genomic_DNA"/>
</dbReference>
<dbReference type="PROSITE" id="PS00107">
    <property type="entry name" value="PROTEIN_KINASE_ATP"/>
    <property type="match status" value="1"/>
</dbReference>
<dbReference type="PIRSF" id="PIRSF037579">
    <property type="entry name" value="MAPKKK_SSK22"/>
    <property type="match status" value="1"/>
</dbReference>
<dbReference type="GO" id="GO:0032956">
    <property type="term" value="P:regulation of actin cytoskeleton organization"/>
    <property type="evidence" value="ECO:0007669"/>
    <property type="project" value="EnsemblFungi"/>
</dbReference>
<dbReference type="GO" id="GO:0005938">
    <property type="term" value="C:cell cortex"/>
    <property type="evidence" value="ECO:0007669"/>
    <property type="project" value="EnsemblFungi"/>
</dbReference>
<organism evidence="10 11">
    <name type="scientific">Kazachstania africana (strain ATCC 22294 / BCRC 22015 / CBS 2517 / CECT 1963 / NBRC 1671 / NRRL Y-8276)</name>
    <name type="common">Yeast</name>
    <name type="synonym">Kluyveromyces africanus</name>
    <dbReference type="NCBI Taxonomy" id="1071382"/>
    <lineage>
        <taxon>Eukaryota</taxon>
        <taxon>Fungi</taxon>
        <taxon>Dikarya</taxon>
        <taxon>Ascomycota</taxon>
        <taxon>Saccharomycotina</taxon>
        <taxon>Saccharomycetes</taxon>
        <taxon>Saccharomycetales</taxon>
        <taxon>Saccharomycetaceae</taxon>
        <taxon>Kazachstania</taxon>
    </lineage>
</organism>
<feature type="region of interest" description="Disordered" evidence="8">
    <location>
        <begin position="197"/>
        <end position="247"/>
    </location>
</feature>
<dbReference type="PROSITE" id="PS50011">
    <property type="entry name" value="PROTEIN_KINASE_DOM"/>
    <property type="match status" value="1"/>
</dbReference>
<keyword evidence="3" id="KW-0808">Transferase</keyword>
<dbReference type="InterPro" id="IPR050538">
    <property type="entry name" value="MAP_kinase_kinase_kinase"/>
</dbReference>
<dbReference type="GeneID" id="13884496"/>
<evidence type="ECO:0000256" key="6">
    <source>
        <dbReference type="ARBA" id="ARBA00022840"/>
    </source>
</evidence>
<dbReference type="KEGG" id="kaf:KAFR_0F04340"/>
<dbReference type="Pfam" id="PF00069">
    <property type="entry name" value="Pkinase"/>
    <property type="match status" value="1"/>
</dbReference>
<dbReference type="eggNOG" id="KOG4645">
    <property type="taxonomic scope" value="Eukaryota"/>
</dbReference>
<dbReference type="PROSITE" id="PS00108">
    <property type="entry name" value="PROTEIN_KINASE_ST"/>
    <property type="match status" value="1"/>
</dbReference>
<proteinExistence type="inferred from homology"/>
<feature type="compositionally biased region" description="Low complexity" evidence="8">
    <location>
        <begin position="102"/>
        <end position="123"/>
    </location>
</feature>
<reference evidence="10 11" key="1">
    <citation type="journal article" date="2011" name="Proc. Natl. Acad. Sci. U.S.A.">
        <title>Evolutionary erosion of yeast sex chromosomes by mating-type switching accidents.</title>
        <authorList>
            <person name="Gordon J.L."/>
            <person name="Armisen D."/>
            <person name="Proux-Wera E."/>
            <person name="Oheigeartaigh S.S."/>
            <person name="Byrne K.P."/>
            <person name="Wolfe K.H."/>
        </authorList>
    </citation>
    <scope>NUCLEOTIDE SEQUENCE [LARGE SCALE GENOMIC DNA]</scope>
    <source>
        <strain evidence="11">ATCC 22294 / BCRC 22015 / CBS 2517 / CECT 1963 / NBRC 1671 / NRRL Y-8276</strain>
    </source>
</reference>
<gene>
    <name evidence="10" type="primary">KAFR0F04340</name>
    <name evidence="10" type="ORF">KAFR_0F04340</name>
</gene>
<evidence type="ECO:0000256" key="2">
    <source>
        <dbReference type="ARBA" id="ARBA00022527"/>
    </source>
</evidence>
<dbReference type="SMART" id="SM00220">
    <property type="entry name" value="S_TKc"/>
    <property type="match status" value="1"/>
</dbReference>
<dbReference type="GO" id="GO:0007234">
    <property type="term" value="P:osmosensory signaling via phosphorelay pathway"/>
    <property type="evidence" value="ECO:0007669"/>
    <property type="project" value="EnsemblFungi"/>
</dbReference>
<dbReference type="RefSeq" id="XP_003958164.1">
    <property type="nucleotide sequence ID" value="XM_003958115.1"/>
</dbReference>
<dbReference type="GO" id="GO:0005829">
    <property type="term" value="C:cytosol"/>
    <property type="evidence" value="ECO:0007669"/>
    <property type="project" value="EnsemblFungi"/>
</dbReference>
<sequence length="1594" mass="181043">MSEQDYFSYHPTDDQESVNSQSSTNTTMTSLKQPSASKNPKVITTTGLSVVTSPNKFYTGPLSPGARNLQPNLQPNMPQSPGNLMNYSATHPRLPRRVSSKSVYHSSNTSTHSSAHSSRRPSSGNVTNPSLTALTKSSGGASQHSSPARSVNSNLDALDPPASTPTLIMAPDLASLSTQKSVDVNSPQQTASLLHRNLSSSTSTTSHIPASPTGTISTPSYGLHPSQDITLPSSSTSSTRSIGTNPASSRAFKKQYILNEKIYLDKMRNTIPDDDYYTRRIVLLSSLKDDIDYDETDNDDFETEFDVNNENEVEFANTASNLKSNENIITLSDNFLRHRLQWLTKADSELSTEERNITPTNLFDHPLVSERLKWQTMLSNVLKGDIVKSEKTKIAKEVKNPDFNIQYSEDIWLELKGWMNGKSKEDIMNSIQILKASSDVVFNEIMEFKVPNEIYDDDDKLEEMLTNLINKYFKVTSLWPNLRKMQQEKPITKLPAFSNRVDVIISYLNFKENLTTQINNLKNWVGEKEFDVILQLNEASNWNLPTDCDECQHTRAFAEQIMKEKDIETIFQKKIFFPLAPWILKSKLFYYQYIETIDELNLKPKYDLLELVIMFPIRLVKEIILIRLDYAKKLENPTMMMVDQMLDDFSSYIRLSVQLKYTLNNFISDWPFHIGIDPQFDDTVIEAINYLFNLLHLKILDGTKRSFKTFKEPEVLMKYWEELKNVGQYIDKAGPLISDEFAKLTLRILHRLHAYLLQQQNSPPDFSKKPSDAEKWLIQTFENLGSMKRQLNRFTNILSKAFQNSVTYKINDHKILFRNLIKQGHFLIYTGGNLESEGIYLIGSPELLGCQDQDILDILKNEDIGSDLLPRLEIKNSLSLYNAVEAVWNSNTKIMHNLGQNGVSYYYVSNDEPAEWNPHGAQQIPFRGYSQHTNCNHNKSNAAFEDLHEAQGEIEKLELKLHSLGYILVLCAGESMLWEGEMYNLSSKEPLKMKDFNFQLSPNSLVLMNQGSSYALEYQTDRFDQVAEGSVSFVEKRCSFQSVENNLQKINKAYFRVTYTLLSNYHKFFTTSRNVGVTNDLLNSIFLFTRDFGTISLRTNIANPERKSVIILLLMKLSIGWLSFIADDCDPTDQKTFRWCVPAMEFAMHMTSGTNIVALDEAQFTELKQRISACMSLLISHFDVMGARAIEAEKTTQQGRLNIDIEENIDDEAILQLNSKFRIQAINEMEETMKKNPRQIGKVLDDADIDNKYLLSLASSLSNVTIRWKKRNFVGGGTFGTVFSAINLDNGEILAVKEIKIPDSNAMKKVFPLIKEEMTVLEMLNHPNVVQYYGVEVHRDKVNIFMEYCEGGSLASLLEHGRIEDEMVTQVYTLELLEGLAYLHQSGVVHRDIKPENILLDFNGIIKYVDFGTAKKIARTETRISTLSKFVVTDTTTETSDSRRSSGDGIMSNSHGGLLDMMGTPMYMAPETITGSTHKGKFGADDVWSLGCVVLEMITGRRPWSNLDNEWAVMYHVAAGHTPQLPTKQEVSPIGRKFLKKCLVQNPNKRATAVELLMDPWIVEIRELAFGPPDNDQQAIDKPIEAKSTDQREK</sequence>
<evidence type="ECO:0000256" key="1">
    <source>
        <dbReference type="ARBA" id="ARBA00006529"/>
    </source>
</evidence>
<feature type="compositionally biased region" description="Polar residues" evidence="8">
    <location>
        <begin position="124"/>
        <end position="155"/>
    </location>
</feature>
<keyword evidence="5" id="KW-0418">Kinase</keyword>
<accession>H2AXC9</accession>
<dbReference type="GO" id="GO:0004709">
    <property type="term" value="F:MAP kinase kinase kinase activity"/>
    <property type="evidence" value="ECO:0007669"/>
    <property type="project" value="EnsemblFungi"/>
</dbReference>
<dbReference type="GO" id="GO:0000131">
    <property type="term" value="C:incipient cellular bud site"/>
    <property type="evidence" value="ECO:0007669"/>
    <property type="project" value="EnsemblFungi"/>
</dbReference>
<evidence type="ECO:0000259" key="9">
    <source>
        <dbReference type="PROSITE" id="PS50011"/>
    </source>
</evidence>
<feature type="domain" description="Protein kinase" evidence="9">
    <location>
        <begin position="1268"/>
        <end position="1562"/>
    </location>
</feature>
<feature type="region of interest" description="Disordered" evidence="8">
    <location>
        <begin position="1573"/>
        <end position="1594"/>
    </location>
</feature>
<dbReference type="PANTHER" id="PTHR48016">
    <property type="entry name" value="MAP KINASE KINASE KINASE SSK2-RELATED-RELATED"/>
    <property type="match status" value="1"/>
</dbReference>
<dbReference type="PANTHER" id="PTHR48016:SF32">
    <property type="entry name" value="MITOGEN-ACTIVATED PROTEIN KINASE KINASE KINASE 4"/>
    <property type="match status" value="1"/>
</dbReference>
<name>H2AXC9_KAZAF</name>
<evidence type="ECO:0000256" key="3">
    <source>
        <dbReference type="ARBA" id="ARBA00022679"/>
    </source>
</evidence>
<dbReference type="InterPro" id="IPR000719">
    <property type="entry name" value="Prot_kinase_dom"/>
</dbReference>
<dbReference type="SUPFAM" id="SSF56112">
    <property type="entry name" value="Protein kinase-like (PK-like)"/>
    <property type="match status" value="1"/>
</dbReference>
<keyword evidence="4 7" id="KW-0547">Nucleotide-binding</keyword>
<dbReference type="FunCoup" id="H2AXC9">
    <property type="interactions" value="469"/>
</dbReference>
<evidence type="ECO:0000256" key="8">
    <source>
        <dbReference type="SAM" id="MobiDB-lite"/>
    </source>
</evidence>
<dbReference type="GO" id="GO:0071474">
    <property type="term" value="P:cellular hyperosmotic response"/>
    <property type="evidence" value="ECO:0007669"/>
    <property type="project" value="EnsemblFungi"/>
</dbReference>
<feature type="compositionally biased region" description="Polar residues" evidence="8">
    <location>
        <begin position="31"/>
        <end position="41"/>
    </location>
</feature>
<dbReference type="GO" id="GO:0051403">
    <property type="term" value="P:stress-activated MAPK cascade"/>
    <property type="evidence" value="ECO:0007669"/>
    <property type="project" value="InterPro"/>
</dbReference>
<evidence type="ECO:0000313" key="10">
    <source>
        <dbReference type="EMBL" id="CCF59029.1"/>
    </source>
</evidence>
<keyword evidence="11" id="KW-1185">Reference proteome</keyword>
<dbReference type="CDD" id="cd06626">
    <property type="entry name" value="STKc_MEKK4"/>
    <property type="match status" value="1"/>
</dbReference>